<dbReference type="RefSeq" id="WP_013597165.1">
    <property type="nucleotide sequence ID" value="NC_015144.1"/>
</dbReference>
<gene>
    <name evidence="1" type="ordered locus">Weevi_0041</name>
</gene>
<dbReference type="AlphaFoldDB" id="F0P2F7"/>
<accession>F0P2F7</accession>
<sequence>MENKTNFCEEDISELKDGLTPFPEEVFVAEQSWLNDCFLPLISVDLGILRTDLAGTVVHFLNPVEPADGLLGEETEEFHNEFCAENWIAFKLTTDNKYNFLADKDYFLSLSECDEDLAEHIQTMRDTFQTVKSKYKEKGQLLSWQDYPDALNFIDRLDGEILGGNWVDTVDIPSAFEMNFETPPEDSDSDGISISYQGKELMYVGEVAGYNYCSEGADAIMIFYEPENRIVLFTYDWS</sequence>
<dbReference type="OrthoDB" id="1150828at2"/>
<reference evidence="2" key="2">
    <citation type="journal article" date="2011" name="Stand. Genomic Sci.">
        <title>Complete genome sequence of Weeksella virosa type strain (9751T).</title>
        <authorList>
            <person name="Lang E."/>
            <person name="Teshima H."/>
            <person name="Lucas S."/>
            <person name="Lapidus A."/>
            <person name="Hammon N."/>
            <person name="Deshpande S."/>
            <person name="Nolan M."/>
            <person name="Cheng J."/>
            <person name="Pitluck S."/>
            <person name="Liolios K."/>
            <person name="Pagani I."/>
            <person name="Mikhailova N."/>
            <person name="Ivanova N."/>
            <person name="Mavromatis K."/>
            <person name="Pati A."/>
            <person name="Tapia R."/>
            <person name="Han C."/>
            <person name="Goodwin L."/>
            <person name="Chen A."/>
            <person name="Palaniappan K."/>
            <person name="Land M."/>
            <person name="Hauser L."/>
            <person name="Chang Y."/>
            <person name="Jeffries C."/>
            <person name="Brambilla E."/>
            <person name="Kopitz M."/>
            <person name="Rohde M."/>
            <person name="Goker M."/>
            <person name="Tindall B."/>
            <person name="Detter J."/>
            <person name="Woyke T."/>
            <person name="Bristow J."/>
            <person name="Eisen J."/>
            <person name="Markowitz V."/>
            <person name="Hugenholtz P."/>
            <person name="Klenk H."/>
            <person name="Kyrpides N."/>
        </authorList>
    </citation>
    <scope>NUCLEOTIDE SEQUENCE [LARGE SCALE GENOMIC DNA]</scope>
    <source>
        <strain evidence="2">ATCC 43766 / DSM 16922 / JCM 21250 / NBRC 16016 / NCTC 11634 / CL345/78</strain>
    </source>
</reference>
<dbReference type="eggNOG" id="ENOG50300G5">
    <property type="taxonomic scope" value="Bacteria"/>
</dbReference>
<keyword evidence="2" id="KW-1185">Reference proteome</keyword>
<dbReference type="EMBL" id="CP002455">
    <property type="protein sequence ID" value="ADX66769.1"/>
    <property type="molecule type" value="Genomic_DNA"/>
</dbReference>
<dbReference type="Proteomes" id="UP000008641">
    <property type="component" value="Chromosome"/>
</dbReference>
<dbReference type="HOGENOM" id="CLU_100597_0_0_10"/>
<protein>
    <recommendedName>
        <fullName evidence="3">DUF1963 domain-containing protein</fullName>
    </recommendedName>
</protein>
<evidence type="ECO:0000313" key="2">
    <source>
        <dbReference type="Proteomes" id="UP000008641"/>
    </source>
</evidence>
<dbReference type="STRING" id="865938.Weevi_0041"/>
<dbReference type="KEGG" id="wvi:Weevi_0041"/>
<evidence type="ECO:0008006" key="3">
    <source>
        <dbReference type="Google" id="ProtNLM"/>
    </source>
</evidence>
<evidence type="ECO:0000313" key="1">
    <source>
        <dbReference type="EMBL" id="ADX66769.1"/>
    </source>
</evidence>
<reference evidence="1 2" key="1">
    <citation type="journal article" date="2011" name="Stand. Genomic Sci.">
        <title>Complete genome sequence of Weeksella virosa type strain (9751).</title>
        <authorList>
            <person name="Lang E."/>
            <person name="Teshima H."/>
            <person name="Lucas S."/>
            <person name="Lapidus A."/>
            <person name="Hammon N."/>
            <person name="Deshpande S."/>
            <person name="Nolan M."/>
            <person name="Cheng J.F."/>
            <person name="Pitluck S."/>
            <person name="Liolios K."/>
            <person name="Pagani I."/>
            <person name="Mikhailova N."/>
            <person name="Ivanova N."/>
            <person name="Mavromatis K."/>
            <person name="Pati A."/>
            <person name="Tapia R."/>
            <person name="Han C."/>
            <person name="Goodwin L."/>
            <person name="Chen A."/>
            <person name="Palaniappan K."/>
            <person name="Land M."/>
            <person name="Hauser L."/>
            <person name="Chang Y.J."/>
            <person name="Jeffries C.D."/>
            <person name="Brambilla E.M."/>
            <person name="Kopitz M."/>
            <person name="Rohde M."/>
            <person name="Goker M."/>
            <person name="Tindall B.J."/>
            <person name="Detter J.C."/>
            <person name="Woyke T."/>
            <person name="Bristow J."/>
            <person name="Eisen J.A."/>
            <person name="Markowitz V."/>
            <person name="Hugenholtz P."/>
            <person name="Klenk H.P."/>
            <person name="Kyrpides N.C."/>
        </authorList>
    </citation>
    <scope>NUCLEOTIDE SEQUENCE [LARGE SCALE GENOMIC DNA]</scope>
    <source>
        <strain evidence="2">ATCC 43766 / DSM 16922 / JCM 21250 / NBRC 16016 / NCTC 11634 / CL345/78</strain>
    </source>
</reference>
<name>F0P2F7_WEEVC</name>
<proteinExistence type="predicted"/>
<organism evidence="1 2">
    <name type="scientific">Weeksella virosa (strain ATCC 43766 / DSM 16922 / JCM 21250 / CCUG 30538 / CDC 9751 / IAM 14551 / NBRC 16016 / NCTC 11634 / CL345/78)</name>
    <dbReference type="NCBI Taxonomy" id="865938"/>
    <lineage>
        <taxon>Bacteria</taxon>
        <taxon>Pseudomonadati</taxon>
        <taxon>Bacteroidota</taxon>
        <taxon>Flavobacteriia</taxon>
        <taxon>Flavobacteriales</taxon>
        <taxon>Weeksellaceae</taxon>
        <taxon>Weeksella</taxon>
    </lineage>
</organism>